<dbReference type="SUPFAM" id="SSF48403">
    <property type="entry name" value="Ankyrin repeat"/>
    <property type="match status" value="2"/>
</dbReference>
<dbReference type="Proteomes" id="UP000317650">
    <property type="component" value="Chromosome 2"/>
</dbReference>
<keyword evidence="1" id="KW-0677">Repeat</keyword>
<dbReference type="InterPro" id="IPR051165">
    <property type="entry name" value="Multifunctional_ANK_Repeat"/>
</dbReference>
<dbReference type="STRING" id="52838.A0A4S8IET3"/>
<gene>
    <name evidence="4" type="ORF">C4D60_Mb02t21720</name>
</gene>
<dbReference type="PANTHER" id="PTHR24123:SF139">
    <property type="entry name" value="ANKYRIN"/>
    <property type="match status" value="1"/>
</dbReference>
<reference evidence="4 5" key="1">
    <citation type="journal article" date="2019" name="Nat. Plants">
        <title>Genome sequencing of Musa balbisiana reveals subgenome evolution and function divergence in polyploid bananas.</title>
        <authorList>
            <person name="Yao X."/>
        </authorList>
    </citation>
    <scope>NUCLEOTIDE SEQUENCE [LARGE SCALE GENOMIC DNA]</scope>
    <source>
        <strain evidence="5">cv. DH-PKW</strain>
        <tissue evidence="4">Leaves</tissue>
    </source>
</reference>
<dbReference type="Gene3D" id="1.25.40.20">
    <property type="entry name" value="Ankyrin repeat-containing domain"/>
    <property type="match status" value="5"/>
</dbReference>
<evidence type="ECO:0000256" key="2">
    <source>
        <dbReference type="ARBA" id="ARBA00023043"/>
    </source>
</evidence>
<dbReference type="PROSITE" id="PS50297">
    <property type="entry name" value="ANK_REP_REGION"/>
    <property type="match status" value="4"/>
</dbReference>
<evidence type="ECO:0000313" key="5">
    <source>
        <dbReference type="Proteomes" id="UP000317650"/>
    </source>
</evidence>
<dbReference type="Pfam" id="PF13637">
    <property type="entry name" value="Ank_4"/>
    <property type="match status" value="1"/>
</dbReference>
<dbReference type="PANTHER" id="PTHR24123">
    <property type="entry name" value="ANKYRIN REPEAT-CONTAINING"/>
    <property type="match status" value="1"/>
</dbReference>
<evidence type="ECO:0000256" key="1">
    <source>
        <dbReference type="ARBA" id="ARBA00022737"/>
    </source>
</evidence>
<feature type="repeat" description="ANK" evidence="3">
    <location>
        <begin position="684"/>
        <end position="716"/>
    </location>
</feature>
<feature type="repeat" description="ANK" evidence="3">
    <location>
        <begin position="651"/>
        <end position="683"/>
    </location>
</feature>
<dbReference type="EMBL" id="PYDT01000011">
    <property type="protein sequence ID" value="THU45792.1"/>
    <property type="molecule type" value="Genomic_DNA"/>
</dbReference>
<evidence type="ECO:0000313" key="4">
    <source>
        <dbReference type="EMBL" id="THU45792.1"/>
    </source>
</evidence>
<dbReference type="SMART" id="SM00248">
    <property type="entry name" value="ANK"/>
    <property type="match status" value="11"/>
</dbReference>
<accession>A0A4S8IET3</accession>
<feature type="repeat" description="ANK" evidence="3">
    <location>
        <begin position="586"/>
        <end position="618"/>
    </location>
</feature>
<protein>
    <recommendedName>
        <fullName evidence="6">PH domain-containing protein</fullName>
    </recommendedName>
</protein>
<comment type="caution">
    <text evidence="4">The sequence shown here is derived from an EMBL/GenBank/DDBJ whole genome shotgun (WGS) entry which is preliminary data.</text>
</comment>
<feature type="repeat" description="ANK" evidence="3">
    <location>
        <begin position="412"/>
        <end position="438"/>
    </location>
</feature>
<evidence type="ECO:0008006" key="6">
    <source>
        <dbReference type="Google" id="ProtNLM"/>
    </source>
</evidence>
<organism evidence="4 5">
    <name type="scientific">Musa balbisiana</name>
    <name type="common">Banana</name>
    <dbReference type="NCBI Taxonomy" id="52838"/>
    <lineage>
        <taxon>Eukaryota</taxon>
        <taxon>Viridiplantae</taxon>
        <taxon>Streptophyta</taxon>
        <taxon>Embryophyta</taxon>
        <taxon>Tracheophyta</taxon>
        <taxon>Spermatophyta</taxon>
        <taxon>Magnoliopsida</taxon>
        <taxon>Liliopsida</taxon>
        <taxon>Zingiberales</taxon>
        <taxon>Musaceae</taxon>
        <taxon>Musa</taxon>
    </lineage>
</organism>
<dbReference type="InterPro" id="IPR036770">
    <property type="entry name" value="Ankyrin_rpt-contain_sf"/>
</dbReference>
<keyword evidence="2 3" id="KW-0040">ANK repeat</keyword>
<evidence type="ECO:0000256" key="3">
    <source>
        <dbReference type="PROSITE-ProRule" id="PRU00023"/>
    </source>
</evidence>
<dbReference type="AlphaFoldDB" id="A0A4S8IET3"/>
<keyword evidence="5" id="KW-1185">Reference proteome</keyword>
<dbReference type="Pfam" id="PF12796">
    <property type="entry name" value="Ank_2"/>
    <property type="match status" value="3"/>
</dbReference>
<name>A0A4S8IET3_MUSBA</name>
<dbReference type="PROSITE" id="PS50088">
    <property type="entry name" value="ANK_REPEAT"/>
    <property type="match status" value="4"/>
</dbReference>
<sequence length="862" mass="92255">MPRRWPRSVAEMAVFSHSTGRGCGGGGGSGGRGAAAASQRLVEAAQRGDARAAAECLADPAVDVNHVGAVCLRGRRVEVALHEEAADEVRVEWEELRTDASALFLAAQAGDLPFVRILLRDNIVVNRPSNKLELYDFVRLWLSGVMLPPAVLLRNACFEEEIGVFSVGACRHCVLNVQSSEGYRNISGPIPPCSDSLSWLVLPTMMSDQEKGADVNQKLFRGHAITAAVREGHAEVVEVLLKAGASQPACEEGVVEASLHGRARLAELLMGSDLVRPRVAIHALVSAASRGFVDVVDGLIKCGVDANATSRLLLRSLKPALHTNVDCTALVAAIVGRQAAVVRRLLQAGARMDAKVRLGAWSWDAATGEEFRVGAGLAEPYTPAWCAVEYFESTGTILRMLLQHHSPNAQHHGRTLLHHAILCGNPRAVDTLLSCGADCELPVRAGRKTEFRPIHMAARLGLASVMQVLVDKRCDLSSTTDAGETALMLCARYKRGDCLRILASSDADLGRKSLAGASAAAIAASSNWSVGFQHAVLDVIRSGTVPRSSDPSVFSPIMFAAQHGDVASLQVLLTQPDINLDQWHGNGYSPVMVAAKEGHVEAFRVLVFAGANVRLRSEAGETAIDLFRLNENHDMFEQAMLELALEKGSAGGFHALHFAARRGDMAALRLLTKTGWDVNALDGDGYTPLMLAAREGHAEACQLLILQGARCDIETRRGETALSLARSNAKLGKEAESVILDELARALVVRGGHVKKHTRRGKGPPHGKVLRMVAAAGVLRWGSSGRRNVVCREAEVGASPAFVRNSKGRGDAREPGLFRVLTTRKREVHFVCEGGESAAELWVRGIRLVTRAASGNGGSELN</sequence>
<dbReference type="InterPro" id="IPR002110">
    <property type="entry name" value="Ankyrin_rpt"/>
</dbReference>
<proteinExistence type="predicted"/>